<evidence type="ECO:0000256" key="10">
    <source>
        <dbReference type="SAM" id="SignalP"/>
    </source>
</evidence>
<dbReference type="GO" id="GO:0005576">
    <property type="term" value="C:extracellular region"/>
    <property type="evidence" value="ECO:0007669"/>
    <property type="project" value="UniProtKB-SubCell"/>
</dbReference>
<keyword evidence="5" id="KW-0758">Storage protein</keyword>
<dbReference type="InterPro" id="IPR015819">
    <property type="entry name" value="Lipid_transp_b-sht_shell"/>
</dbReference>
<dbReference type="InterPro" id="IPR015255">
    <property type="entry name" value="Vitellinogen_open_b-sht"/>
</dbReference>
<feature type="signal peptide" evidence="10">
    <location>
        <begin position="1"/>
        <end position="25"/>
    </location>
</feature>
<dbReference type="SUPFAM" id="SSF48431">
    <property type="entry name" value="Lipovitellin-phosvitin complex, superhelical domain"/>
    <property type="match status" value="1"/>
</dbReference>
<dbReference type="Proteomes" id="UP000594454">
    <property type="component" value="Chromosome 1"/>
</dbReference>
<dbReference type="PROSITE" id="PS51233">
    <property type="entry name" value="VWFD"/>
    <property type="match status" value="1"/>
</dbReference>
<dbReference type="Pfam" id="PF00094">
    <property type="entry name" value="VWD"/>
    <property type="match status" value="1"/>
</dbReference>
<protein>
    <recommendedName>
        <fullName evidence="15">Vitellogenin</fullName>
    </recommendedName>
</protein>
<feature type="domain" description="VWFD" evidence="12">
    <location>
        <begin position="3698"/>
        <end position="3885"/>
    </location>
</feature>
<dbReference type="SMART" id="SM00638">
    <property type="entry name" value="LPD_N"/>
    <property type="match status" value="1"/>
</dbReference>
<dbReference type="InterPro" id="IPR015816">
    <property type="entry name" value="Vitellinogen_b-sht_N"/>
</dbReference>
<keyword evidence="2" id="KW-0813">Transport</keyword>
<dbReference type="InterPro" id="IPR050733">
    <property type="entry name" value="Vitellogenin/Apolipophorin"/>
</dbReference>
<evidence type="ECO:0008006" key="15">
    <source>
        <dbReference type="Google" id="ProtNLM"/>
    </source>
</evidence>
<dbReference type="InterPro" id="IPR001846">
    <property type="entry name" value="VWF_type-D"/>
</dbReference>
<gene>
    <name evidence="13" type="ORF">HERILL_LOCUS3330</name>
</gene>
<keyword evidence="7" id="KW-1015">Disulfide bond</keyword>
<dbReference type="FunFam" id="2.20.80.10:FF:000003">
    <property type="entry name" value="Apolipoprotein lipid transfer particle"/>
    <property type="match status" value="1"/>
</dbReference>
<evidence type="ECO:0000256" key="6">
    <source>
        <dbReference type="ARBA" id="ARBA00023055"/>
    </source>
</evidence>
<dbReference type="InterPro" id="IPR009454">
    <property type="entry name" value="Lipid_transpt_open_b-sht"/>
</dbReference>
<dbReference type="Pfam" id="PF06448">
    <property type="entry name" value="DUF1081"/>
    <property type="match status" value="1"/>
</dbReference>
<dbReference type="GO" id="GO:0045735">
    <property type="term" value="F:nutrient reservoir activity"/>
    <property type="evidence" value="ECO:0007669"/>
    <property type="project" value="UniProtKB-KW"/>
</dbReference>
<dbReference type="InParanoid" id="A0A7R8UGH2"/>
<evidence type="ECO:0000313" key="14">
    <source>
        <dbReference type="Proteomes" id="UP000594454"/>
    </source>
</evidence>
<dbReference type="InterPro" id="IPR001747">
    <property type="entry name" value="Vitellogenin_N"/>
</dbReference>
<keyword evidence="6" id="KW-0445">Lipid transport</keyword>
<keyword evidence="4 10" id="KW-0732">Signal</keyword>
<dbReference type="GO" id="GO:0005319">
    <property type="term" value="F:lipid transporter activity"/>
    <property type="evidence" value="ECO:0007669"/>
    <property type="project" value="InterPro"/>
</dbReference>
<dbReference type="Gene3D" id="2.20.80.10">
    <property type="entry name" value="Lipovitellin-phosvitin complex, chain A, domain 4"/>
    <property type="match status" value="1"/>
</dbReference>
<dbReference type="SMART" id="SM01169">
    <property type="entry name" value="DUF1943"/>
    <property type="match status" value="1"/>
</dbReference>
<dbReference type="PANTHER" id="PTHR23345:SF15">
    <property type="entry name" value="VITELLOGENIN 1-RELATED"/>
    <property type="match status" value="1"/>
</dbReference>
<dbReference type="InterPro" id="IPR011030">
    <property type="entry name" value="Lipovitellin_superhlx_dom"/>
</dbReference>
<evidence type="ECO:0000259" key="12">
    <source>
        <dbReference type="PROSITE" id="PS51233"/>
    </source>
</evidence>
<sequence>MTMELIHRLIPVLILIIITSHGVISARRNPLQDPRICGPPQCEIEAAKFAYNKDSLYKYDYVMHIKSDFVGSGENTSDLYLTAKIELSFKRECEGLLALNTVELRNKPPPVVEESETEDYDYSEYIEPDADIDPDLHPNSSDIASDISRYELRFSFHDGEISEVCPAEDEPNWVLNFKKGLLSALQNSMIRFDVDRSTTETDVSGKCNVVYALQGANGTKVEIQKRKDISSCNSRYQTKSILQTSHYNFRDNKAVWPILNSVSYCNLSVDNHIYDSVSCFERHQLVPLSNNNTGAVTESLIKLIFTGEDIIQTDETGFAYTEDDIIKRRSSLLYDHNATPKPTHGEIKASRDLLKQMCRLGFPNIQREFIEYFTKFLETARMLSYKALHQLLARAASVCVLGKNHVLESLPYIGSSASIFVMRDQLVGEAIPKNMARNWLTALSFTPRPSVEILEIFLSLIEYGKKVNEPDYILGSTAVIHTFCRYHSNCGNYDQVKQIVQFLENEGTELLTQNLNLRKFKERMIITLKGIGNIGIVSNEFLALMRKIVVDPDIPVEIRVQTMLSFRKIDCLSNRPFFLSVYQNFTENAEIRILSYIQAMRCPDYHSIRQIKHILETEEVNQVGSYVWSHLTNLAKSASPVRVEAQGLLTDGDLSDKFKMDFRRFSRNFEHSLFFDEYNFGTATDGNLIFGTDSYLPRLVSLNFTADLFGESVNFFELSTRIQGFEQFFASIFGPKGPLNSNYLRKKFTFLNKYFGDDTVEEKGDLLNLDKFRMKRDSESGSNRKERSNINEVKGVQNKIDELGYKLKYNYNEPRAVFNLRVFGNDLKYYTMEGMGEVVSAINDVNPINSLAKLLSGKEITYTKSGVFLDASYNVPMSSGLPLSVHAFGASSVDLRMSGSLANHDHTSGDWNFDVEGKLKPSISVDVLLSMQTDLFYATSGTRVKSNLYSSSSVEAKLKVRGSNLVSLTFGLPQDKNDILSVRSKLLVMRDAEEIPQKGIDRRYSNATCTWPIIDRAIGLQFCANYSLPDLSNSTHEYPGLVLSGPINLNLHVNKADVTAKTFVFEYRSLQVGNNSNSTFVFETPGSAIPRKFITNVHKTIEIANLTMAFTNGETTHSVVGFYKNNPDDRTLNIFLDSNGTKNLVFEMGMNRSVIRNGYMYNPRFFLSVQKDRIAGASGTIKAINKNGIEQYDINVTFETKKLQSRIIGNIIKTSVSYSTKMKVDYRFQDNKIEAIEFDGEIADRSQRSRTEYKGRVKLKTTAYPLINLASNLTVLSLLGHTEGKLTYNNAPDLLDPQYTTTFRVIFARTNSDEMTDIMNYGTRASLEIQRPISDTDFRVLLIHEERNKNGPKHNLLIGIRYAHEKEATAAFSLFLPRLNLFAVDAAMNITVPAFDSCTARLRLVEKNENDYNIDFNGMWFSHHSIAIKGSYQDKSSRIKSNHHLKLMIQSPSFNDTAINIIYRRNEMEILFNGKAEYNKLPYGLIINYSRTGNGHYTSHIEIQFRDKSYWLSSKLQAVQPKMLHAELHLDKFRDIHIDLRGLSALYRKEASVELKWDANRDPSQRLALMAEYSNPEWRKYDASVMITYPERTFSGGFHAFTGGPEYQANGRVSWNTNEAIAFNFDAGYIPGEATNNWILAEVETPFPGWKRNRLHGGIYYENNLLLVNGSLLWADQQNIGLQFKGDYLIQEPLFSCEVKMALNSTIQDVPTLNAHFKHKQDLRKFNTIANVRHHLPNETVQSYSIKSDWQIDRNEFTRYINGSIQVKSPFNGYKTAAIATKFSISHGRNIKGGATLDVEARKFTLDVEGYMRKVTDNKLQINITTPIEKFKTINGRFGINDKLRHGVAEVRAPAGALGAEILLDIITFTDFDVKLSLATPFENLTRMILIGKSKPETIDMRGGLNNVTVGFTGVWRKSNLTDFEYSYKVFTPLKGFEENGAIAKFVKLRDFTMELYMKLSSYKVGIALAGRPKSNLIAELSTKGIEMEFEEDEVQKEIEEDEEEYEDDYEIDYEDLLNYIGTMELDTLLWPTITGSIDISEIEEYYLVVGKLNLPQGEINLRDRLYYPDLLTIKNKLRISTPFKLAPEIKSTFQYNVEFRRKFLTELDISVLHAAEWKTAGYFVNYTVTTDETEAKTHDVAFKLKTPLQLLRKLDLTGFLELEDSIYRGNFTAETEETALSFGGSLETDDNYLDTYLGMSLRAPTVPNYTSRIYFKKDFSEVENSVTLGFDARINEVDNKFQTLATWYVDETNYINAKGQIETNIIPLKLAQSSILITSNPSPMASLDISFLDSSNEKTEFHAMAVRRKEFVTVEVSTPLADYKNISLSGTLIQQPTKGQYKLRGNFYKNMAGYNVDGLVVFLSDIPVFATLKLKSKTGGPDGSLEYSLRASEGNYGKTFQLKALEGQFLHQIGGGYSMRSHLNWDFMMLLQSNDPGVPKITMNATLLPQRSGQMYASIEIKTPWKHLGIDHVNLGAKLDLQDVGEIRGNYRLSDVQGNGSVLWSWILLENMQFGMNSVLEHLDSPTPPRVFQAGLKYLNPDRNLHHLVISGNVNVDSLWVLDLNGTLMFLSARDMALTLVAQLPKPIGDIHRLLGRYRGNLMTKEPLDVTVEAKYESDEARRRFSTKGNYRHVEGNIHMLKKGEKRREFSGRIATPFHRNEDSLFVSGSIDQKYIYHMFTCKVHYPAKRKVVDTDVSFSSVSNMFGYMNTTFPFFNMTWLRGDFNFSTMGGDSLQYMKAAWKKDFALYEHRSNFKSKDLDRDVQGTILIQVPLESRHSANIEYGLKERQAVMTGHANMRYNNKNVVNSKYTCKSEQRVGYEKNVVDVSVENKFKPLGIHYVHSRQYSRSEAPEYDMKHIQIFELNNATNFNVTGELHIRSTFSGQEYKILAIHPNRTVTLTSDYDSQESSTRQRSKIQLAPKVWIGYNIRMENRSNAANESHAFSAELFYPRRNLSAEGFYFVTDNMFDSDIIFRWGDPLSSEYSNSKKVMNVGLQWRSHPLTGTDKDNQTALISISHPSFRRNATLEAFYYRDGVHLIKSNVTVRYTYDPDHTLTLGVNAKDLTHITGSRNYSIDIQGKHKASQFELDVQGTMGSKPALYKTESHAHYSRGYLPSQDGLFIAMLDLKKKIIHYHRMTPYKTVRLWTQPFGSYPLYGMNLSLWDSPDLNSTGYVYVDLNKKYTRMELNLTSDASHNVQMVGLVPDARSAYFDLWRNYDEIRVIDIAYYLRMNHSRLITSQLSWRPKLKSDIKNKFRDIATSFYQSASDGIDFWIKTLYVETVDTINDIWNNAKPYTQEFLDDLSGLTVLEEDLEELRKFVNRSYEANDFYIKTVVNFTLTVVDELAIRDHIESLPKIITELWHIMGDSGKALRKNLLWLFETIKTSYQKGLEMISKFLHGEALEHLSGFMGKAVEKYDKFVKDLHLSLIKYVENLWNKFAIVLENYWKTTLRKLEPHIIKFLHYIETALWNISKEIFDFIYERTNELAESPYFNQVSSFTHDMDRLYKDLSANDAITNFRKYSVIAWNFVKEKYFKLVPFGKELNDVLNELWEELKTLEKLETVQFFVQRVNEIKLKAEWLADEFQLDKRLHQLWHLIRNKIASYTQTALQADDRYREAKTKFIFDPDVGLIEFEQKLPMSWHAFNETPKFEEVPEYKMMNDIQTFFSGSNFSLMNYIYGLRPHIDPSMWLPPFKSHSLLIGSRHYMTFDNQFVALDSKYTVLAGRSKLDQCSYLLTHDFFQRNFSLFLEPSIIRQNSNLISSKKLVLVTDTDILEMDVSGDTLAVNKKTVNLLPVEVGSVLISRDSDVLTIESREDYILSCNLQFDLCWFELGGYYYGQTAGLLGTTNNEPFDDMTAANGEVTQNEDEFVKSWSFKGCGKSLHKKPENYSTELLTLCTEFFETPYFSSCFSNLDPKPFYDMCLDMGHNSISTVLKDNHPAQKGACTAALGYIEACAAKKIPLRIPDKCVHCDLINGSYVAEGTFVELKDHDVPRSADVVFIVEAKNCNANITHSKSILAVSSAIQKELVNMNMTNNRYSVLTFGGRAPFDKPRSVVYNNKVFTDYQNLRHYFDHIETNEGLSNDTFQAISAASKLIFRPGVSKIFILLPCSECQLTFMRFDYSSLLQLMLEEGINLHILMDKEFAFDKSRLSRIFFGMDRDFAYSKRDFKDFRGDVELRKQVRVPKEILGFCTPLAIETNGSVFTANKLRPEKRNPIKKFATIFARRVAKTALPAQCQTCECTGHNTGVAYMTCTSCSIMSATSMDYDFDEAEKDVSWMWEDDEEMIDDE</sequence>
<evidence type="ECO:0000256" key="5">
    <source>
        <dbReference type="ARBA" id="ARBA00022761"/>
    </source>
</evidence>
<keyword evidence="3" id="KW-0964">Secreted</keyword>
<dbReference type="EMBL" id="LR899009">
    <property type="protein sequence ID" value="CAD7080164.1"/>
    <property type="molecule type" value="Genomic_DNA"/>
</dbReference>
<dbReference type="Pfam" id="PF09172">
    <property type="entry name" value="Vit_open_b-sht"/>
    <property type="match status" value="1"/>
</dbReference>
<evidence type="ECO:0000256" key="9">
    <source>
        <dbReference type="PROSITE-ProRule" id="PRU00557"/>
    </source>
</evidence>
<evidence type="ECO:0000256" key="8">
    <source>
        <dbReference type="ARBA" id="ARBA00023180"/>
    </source>
</evidence>
<dbReference type="InterPro" id="IPR015817">
    <property type="entry name" value="Vitellinogen_open_b-sht_sub1"/>
</dbReference>
<keyword evidence="8" id="KW-0325">Glycoprotein</keyword>
<evidence type="ECO:0000256" key="7">
    <source>
        <dbReference type="ARBA" id="ARBA00023157"/>
    </source>
</evidence>
<dbReference type="Gene3D" id="1.25.10.20">
    <property type="entry name" value="Vitellinogen, superhelical"/>
    <property type="match status" value="1"/>
</dbReference>
<dbReference type="Pfam" id="PF01347">
    <property type="entry name" value="Vitellogenin_N"/>
    <property type="match status" value="1"/>
</dbReference>
<dbReference type="Gene3D" id="2.30.230.10">
    <property type="entry name" value="Lipovitellin, beta-sheet shell regions, chain A"/>
    <property type="match status" value="1"/>
</dbReference>
<reference evidence="13 14" key="1">
    <citation type="submission" date="2020-11" db="EMBL/GenBank/DDBJ databases">
        <authorList>
            <person name="Wallbank WR R."/>
            <person name="Pardo Diaz C."/>
            <person name="Kozak K."/>
            <person name="Martin S."/>
            <person name="Jiggins C."/>
            <person name="Moest M."/>
            <person name="Warren A I."/>
            <person name="Generalovic N T."/>
            <person name="Byers J.R.P. K."/>
            <person name="Montejo-Kovacevich G."/>
            <person name="Yen C E."/>
        </authorList>
    </citation>
    <scope>NUCLEOTIDE SEQUENCE [LARGE SCALE GENOMIC DNA]</scope>
</reference>
<dbReference type="OrthoDB" id="6484170at2759"/>
<evidence type="ECO:0000256" key="4">
    <source>
        <dbReference type="ARBA" id="ARBA00022729"/>
    </source>
</evidence>
<dbReference type="FunCoup" id="A0A7R8UGH2">
    <property type="interactions" value="3"/>
</dbReference>
<evidence type="ECO:0000259" key="11">
    <source>
        <dbReference type="PROSITE" id="PS51211"/>
    </source>
</evidence>
<evidence type="ECO:0000256" key="3">
    <source>
        <dbReference type="ARBA" id="ARBA00022525"/>
    </source>
</evidence>
<evidence type="ECO:0000256" key="1">
    <source>
        <dbReference type="ARBA" id="ARBA00004613"/>
    </source>
</evidence>
<dbReference type="PROSITE" id="PS51211">
    <property type="entry name" value="VITELLOGENIN"/>
    <property type="match status" value="1"/>
</dbReference>
<dbReference type="SUPFAM" id="SSF56968">
    <property type="entry name" value="Lipovitellin-phosvitin complex, beta-sheet shell regions"/>
    <property type="match status" value="2"/>
</dbReference>
<proteinExistence type="predicted"/>
<evidence type="ECO:0000256" key="2">
    <source>
        <dbReference type="ARBA" id="ARBA00022448"/>
    </source>
</evidence>
<comment type="caution">
    <text evidence="9">Lacks conserved residue(s) required for the propagation of feature annotation.</text>
</comment>
<keyword evidence="14" id="KW-1185">Reference proteome</keyword>
<organism evidence="13 14">
    <name type="scientific">Hermetia illucens</name>
    <name type="common">Black soldier fly</name>
    <dbReference type="NCBI Taxonomy" id="343691"/>
    <lineage>
        <taxon>Eukaryota</taxon>
        <taxon>Metazoa</taxon>
        <taxon>Ecdysozoa</taxon>
        <taxon>Arthropoda</taxon>
        <taxon>Hexapoda</taxon>
        <taxon>Insecta</taxon>
        <taxon>Pterygota</taxon>
        <taxon>Neoptera</taxon>
        <taxon>Endopterygota</taxon>
        <taxon>Diptera</taxon>
        <taxon>Brachycera</taxon>
        <taxon>Stratiomyomorpha</taxon>
        <taxon>Stratiomyidae</taxon>
        <taxon>Hermetiinae</taxon>
        <taxon>Hermetia</taxon>
    </lineage>
</organism>
<accession>A0A7R8UGH2</accession>
<feature type="domain" description="Vitellogenin" evidence="11">
    <location>
        <begin position="51"/>
        <end position="700"/>
    </location>
</feature>
<evidence type="ECO:0000313" key="13">
    <source>
        <dbReference type="EMBL" id="CAD7080164.1"/>
    </source>
</evidence>
<name>A0A7R8UGH2_HERIL</name>
<comment type="subcellular location">
    <subcellularLocation>
        <location evidence="1">Secreted</location>
    </subcellularLocation>
</comment>
<dbReference type="PANTHER" id="PTHR23345">
    <property type="entry name" value="VITELLOGENIN-RELATED"/>
    <property type="match status" value="1"/>
</dbReference>
<feature type="chain" id="PRO_5030781529" description="Vitellogenin" evidence="10">
    <location>
        <begin position="26"/>
        <end position="4293"/>
    </location>
</feature>
<dbReference type="Gene3D" id="2.20.50.20">
    <property type="entry name" value="Lipovitellin. Chain A, domain 3"/>
    <property type="match status" value="1"/>
</dbReference>